<reference evidence="4 6" key="1">
    <citation type="submission" date="2020-01" db="EMBL/GenBank/DDBJ databases">
        <authorList>
            <consortium name="DOE Joint Genome Institute"/>
            <person name="Haridas S."/>
            <person name="Albert R."/>
            <person name="Binder M."/>
            <person name="Bloem J."/>
            <person name="Labutti K."/>
            <person name="Salamov A."/>
            <person name="Andreopoulos B."/>
            <person name="Baker S.E."/>
            <person name="Barry K."/>
            <person name="Bills G."/>
            <person name="Bluhm B.H."/>
            <person name="Cannon C."/>
            <person name="Castanera R."/>
            <person name="Culley D.E."/>
            <person name="Daum C."/>
            <person name="Ezra D."/>
            <person name="Gonzalez J.B."/>
            <person name="Henrissat B."/>
            <person name="Kuo A."/>
            <person name="Liang C."/>
            <person name="Lipzen A."/>
            <person name="Lutzoni F."/>
            <person name="Magnuson J."/>
            <person name="Mondo S."/>
            <person name="Nolan M."/>
            <person name="Ohm R."/>
            <person name="Pangilinan J."/>
            <person name="Park H.-J."/>
            <person name="Ramirez L."/>
            <person name="Alfaro M."/>
            <person name="Sun H."/>
            <person name="Tritt A."/>
            <person name="Yoshinaga Y."/>
            <person name="Zwiers L.-H."/>
            <person name="Turgeon B.G."/>
            <person name="Goodwin S.B."/>
            <person name="Spatafora J.W."/>
            <person name="Crous P.W."/>
            <person name="Grigoriev I.V."/>
        </authorList>
    </citation>
    <scope>NUCLEOTIDE SEQUENCE</scope>
    <source>
        <strain evidence="4 6">CBS 781.70</strain>
    </source>
</reference>
<dbReference type="AlphaFoldDB" id="A0A6G1FW16"/>
<evidence type="ECO:0000256" key="3">
    <source>
        <dbReference type="ARBA" id="ARBA00035112"/>
    </source>
</evidence>
<dbReference type="RefSeq" id="XP_033531511.1">
    <property type="nucleotide sequence ID" value="XM_033673865.1"/>
</dbReference>
<name>A0A6G1FW16_9PEZI</name>
<proteinExistence type="inferred from homology"/>
<dbReference type="Proteomes" id="UP000504638">
    <property type="component" value="Unplaced"/>
</dbReference>
<comment type="similarity">
    <text evidence="3">Belongs to the ustYa family.</text>
</comment>
<evidence type="ECO:0008006" key="7">
    <source>
        <dbReference type="Google" id="ProtNLM"/>
    </source>
</evidence>
<evidence type="ECO:0000313" key="4">
    <source>
        <dbReference type="EMBL" id="KAF1809880.1"/>
    </source>
</evidence>
<accession>A0A6G1FW16</accession>
<dbReference type="EMBL" id="ML975169">
    <property type="protein sequence ID" value="KAF1809880.1"/>
    <property type="molecule type" value="Genomic_DNA"/>
</dbReference>
<reference evidence="6" key="3">
    <citation type="submission" date="2025-04" db="UniProtKB">
        <authorList>
            <consortium name="RefSeq"/>
        </authorList>
    </citation>
    <scope>IDENTIFICATION</scope>
    <source>
        <strain evidence="6">CBS 781.70</strain>
    </source>
</reference>
<reference evidence="6" key="2">
    <citation type="submission" date="2020-04" db="EMBL/GenBank/DDBJ databases">
        <authorList>
            <consortium name="NCBI Genome Project"/>
        </authorList>
    </citation>
    <scope>NUCLEOTIDE SEQUENCE</scope>
    <source>
        <strain evidence="6">CBS 781.70</strain>
    </source>
</reference>
<sequence length="186" mass="21208">MYVAHGDTGPCWTPADIRVLAVSSELVTFQPDYRYANETMFSTRAIFNEVRTRWRNDMPVGRGFVRVPDADKYDIGKPLHFKGVKGGGYSIASLHQYHCLYLIMRDLGRCRLGEETQNPDMQRHVTHCFDYLRQSQKCCGDAALEGESTTVKAMTDGWGTTHVCKSDQELVNWVYENRYSDHTGIA</sequence>
<evidence type="ECO:0000256" key="2">
    <source>
        <dbReference type="ARBA" id="ARBA00023002"/>
    </source>
</evidence>
<comment type="pathway">
    <text evidence="1">Mycotoxin biosynthesis.</text>
</comment>
<dbReference type="GO" id="GO:0043386">
    <property type="term" value="P:mycotoxin biosynthetic process"/>
    <property type="evidence" value="ECO:0007669"/>
    <property type="project" value="InterPro"/>
</dbReference>
<dbReference type="Pfam" id="PF11807">
    <property type="entry name" value="UstYa"/>
    <property type="match status" value="1"/>
</dbReference>
<dbReference type="PANTHER" id="PTHR33365">
    <property type="entry name" value="YALI0B05434P"/>
    <property type="match status" value="1"/>
</dbReference>
<dbReference type="OrthoDB" id="3687641at2759"/>
<keyword evidence="2" id="KW-0560">Oxidoreductase</keyword>
<evidence type="ECO:0000256" key="1">
    <source>
        <dbReference type="ARBA" id="ARBA00004685"/>
    </source>
</evidence>
<dbReference type="InterPro" id="IPR021765">
    <property type="entry name" value="UstYa-like"/>
</dbReference>
<evidence type="ECO:0000313" key="6">
    <source>
        <dbReference type="RefSeq" id="XP_033531511.1"/>
    </source>
</evidence>
<protein>
    <recommendedName>
        <fullName evidence="7">Oxidase ustYa</fullName>
    </recommendedName>
</protein>
<dbReference type="GO" id="GO:0016491">
    <property type="term" value="F:oxidoreductase activity"/>
    <property type="evidence" value="ECO:0007669"/>
    <property type="project" value="UniProtKB-KW"/>
</dbReference>
<organism evidence="4">
    <name type="scientific">Eremomyces bilateralis CBS 781.70</name>
    <dbReference type="NCBI Taxonomy" id="1392243"/>
    <lineage>
        <taxon>Eukaryota</taxon>
        <taxon>Fungi</taxon>
        <taxon>Dikarya</taxon>
        <taxon>Ascomycota</taxon>
        <taxon>Pezizomycotina</taxon>
        <taxon>Dothideomycetes</taxon>
        <taxon>Dothideomycetes incertae sedis</taxon>
        <taxon>Eremomycetales</taxon>
        <taxon>Eremomycetaceae</taxon>
        <taxon>Eremomyces</taxon>
    </lineage>
</organism>
<gene>
    <name evidence="4 6" type="ORF">P152DRAFT_142609</name>
</gene>
<keyword evidence="5" id="KW-1185">Reference proteome</keyword>
<evidence type="ECO:0000313" key="5">
    <source>
        <dbReference type="Proteomes" id="UP000504638"/>
    </source>
</evidence>
<dbReference type="PANTHER" id="PTHR33365:SF11">
    <property type="entry name" value="TAT PATHWAY SIGNAL SEQUENCE"/>
    <property type="match status" value="1"/>
</dbReference>
<dbReference type="GeneID" id="54414435"/>